<evidence type="ECO:0000259" key="6">
    <source>
        <dbReference type="Pfam" id="PF00520"/>
    </source>
</evidence>
<organism evidence="7 8">
    <name type="scientific">Amorphus orientalis</name>
    <dbReference type="NCBI Taxonomy" id="649198"/>
    <lineage>
        <taxon>Bacteria</taxon>
        <taxon>Pseudomonadati</taxon>
        <taxon>Pseudomonadota</taxon>
        <taxon>Alphaproteobacteria</taxon>
        <taxon>Hyphomicrobiales</taxon>
        <taxon>Amorphaceae</taxon>
        <taxon>Amorphus</taxon>
    </lineage>
</organism>
<dbReference type="Proteomes" id="UP001229244">
    <property type="component" value="Unassembled WGS sequence"/>
</dbReference>
<keyword evidence="7" id="KW-0813">Transport</keyword>
<dbReference type="Gene3D" id="1.10.287.70">
    <property type="match status" value="1"/>
</dbReference>
<sequence length="269" mass="29711">MRALIQSSRWEWTIAGLIVFNAAILGLMTSPTVMDAIGPALVALDLAVIAVFVVEIGLRLYVHRLKFFRDPWSIFDFVVVAIAVFPSQHGASVLRALRILRVLRLISVVPTLRRVVGGLIAALPGMGSIVLLMAIIFYVFAVMATNLYGQTFPDWFGTIGASAYTLFQIMTLESWSMGIVRPVMAEYPYAWAFFVPFIMATAFTVLNLFIGIIVSAMQQEHEATLDAERQLLHDEQASIAEEMRKLRGEIGELRGELRKATEDAGTSAG</sequence>
<keyword evidence="7" id="KW-0407">Ion channel</keyword>
<dbReference type="GO" id="GO:0005248">
    <property type="term" value="F:voltage-gated sodium channel activity"/>
    <property type="evidence" value="ECO:0007669"/>
    <property type="project" value="TreeGrafter"/>
</dbReference>
<protein>
    <submittedName>
        <fullName evidence="7">Voltage-gated sodium channel</fullName>
    </submittedName>
</protein>
<name>A0AAE3VKX8_9HYPH</name>
<feature type="transmembrane region" description="Helical" evidence="5">
    <location>
        <begin position="152"/>
        <end position="170"/>
    </location>
</feature>
<feature type="transmembrane region" description="Helical" evidence="5">
    <location>
        <begin position="12"/>
        <end position="34"/>
    </location>
</feature>
<evidence type="ECO:0000313" key="7">
    <source>
        <dbReference type="EMBL" id="MDQ0313922.1"/>
    </source>
</evidence>
<dbReference type="GO" id="GO:0001518">
    <property type="term" value="C:voltage-gated sodium channel complex"/>
    <property type="evidence" value="ECO:0007669"/>
    <property type="project" value="TreeGrafter"/>
</dbReference>
<gene>
    <name evidence="7" type="ORF">J2S73_000359</name>
</gene>
<feature type="transmembrane region" description="Helical" evidence="5">
    <location>
        <begin position="117"/>
        <end position="140"/>
    </location>
</feature>
<evidence type="ECO:0000256" key="5">
    <source>
        <dbReference type="SAM" id="Phobius"/>
    </source>
</evidence>
<dbReference type="RefSeq" id="WP_306883712.1">
    <property type="nucleotide sequence ID" value="NZ_JAUSUL010000001.1"/>
</dbReference>
<keyword evidence="2 5" id="KW-0812">Transmembrane</keyword>
<evidence type="ECO:0000256" key="4">
    <source>
        <dbReference type="ARBA" id="ARBA00023136"/>
    </source>
</evidence>
<dbReference type="Pfam" id="PF00520">
    <property type="entry name" value="Ion_trans"/>
    <property type="match status" value="1"/>
</dbReference>
<dbReference type="InterPro" id="IPR043203">
    <property type="entry name" value="VGCC_Ca_Na"/>
</dbReference>
<dbReference type="InterPro" id="IPR027359">
    <property type="entry name" value="Volt_channel_dom_sf"/>
</dbReference>
<keyword evidence="4 5" id="KW-0472">Membrane</keyword>
<feature type="transmembrane region" description="Helical" evidence="5">
    <location>
        <begin position="40"/>
        <end position="62"/>
    </location>
</feature>
<dbReference type="AlphaFoldDB" id="A0AAE3VKX8"/>
<feature type="transmembrane region" description="Helical" evidence="5">
    <location>
        <begin position="74"/>
        <end position="97"/>
    </location>
</feature>
<proteinExistence type="predicted"/>
<comment type="caution">
    <text evidence="7">The sequence shown here is derived from an EMBL/GenBank/DDBJ whole genome shotgun (WGS) entry which is preliminary data.</text>
</comment>
<dbReference type="PANTHER" id="PTHR10037:SF62">
    <property type="entry name" value="SODIUM CHANNEL PROTEIN 60E"/>
    <property type="match status" value="1"/>
</dbReference>
<dbReference type="InterPro" id="IPR005821">
    <property type="entry name" value="Ion_trans_dom"/>
</dbReference>
<accession>A0AAE3VKX8</accession>
<keyword evidence="8" id="KW-1185">Reference proteome</keyword>
<dbReference type="EMBL" id="JAUSUL010000001">
    <property type="protein sequence ID" value="MDQ0313922.1"/>
    <property type="molecule type" value="Genomic_DNA"/>
</dbReference>
<dbReference type="Gene3D" id="1.20.120.350">
    <property type="entry name" value="Voltage-gated potassium channels. Chain C"/>
    <property type="match status" value="1"/>
</dbReference>
<evidence type="ECO:0000256" key="3">
    <source>
        <dbReference type="ARBA" id="ARBA00022989"/>
    </source>
</evidence>
<evidence type="ECO:0000313" key="8">
    <source>
        <dbReference type="Proteomes" id="UP001229244"/>
    </source>
</evidence>
<dbReference type="SUPFAM" id="SSF81324">
    <property type="entry name" value="Voltage-gated potassium channels"/>
    <property type="match status" value="1"/>
</dbReference>
<feature type="domain" description="Ion transport" evidence="6">
    <location>
        <begin position="8"/>
        <end position="223"/>
    </location>
</feature>
<evidence type="ECO:0000256" key="1">
    <source>
        <dbReference type="ARBA" id="ARBA00004141"/>
    </source>
</evidence>
<keyword evidence="7" id="KW-0406">Ion transport</keyword>
<dbReference type="PANTHER" id="PTHR10037">
    <property type="entry name" value="VOLTAGE-GATED CATION CHANNEL CALCIUM AND SODIUM"/>
    <property type="match status" value="1"/>
</dbReference>
<comment type="subcellular location">
    <subcellularLocation>
        <location evidence="1">Membrane</location>
        <topology evidence="1">Multi-pass membrane protein</topology>
    </subcellularLocation>
</comment>
<keyword evidence="3 5" id="KW-1133">Transmembrane helix</keyword>
<reference evidence="7" key="1">
    <citation type="submission" date="2023-07" db="EMBL/GenBank/DDBJ databases">
        <title>Genomic Encyclopedia of Type Strains, Phase IV (KMG-IV): sequencing the most valuable type-strain genomes for metagenomic binning, comparative biology and taxonomic classification.</title>
        <authorList>
            <person name="Goeker M."/>
        </authorList>
    </citation>
    <scope>NUCLEOTIDE SEQUENCE</scope>
    <source>
        <strain evidence="7">DSM 21202</strain>
    </source>
</reference>
<feature type="transmembrane region" description="Helical" evidence="5">
    <location>
        <begin position="190"/>
        <end position="214"/>
    </location>
</feature>
<evidence type="ECO:0000256" key="2">
    <source>
        <dbReference type="ARBA" id="ARBA00022692"/>
    </source>
</evidence>